<comment type="caution">
    <text evidence="4">The sequence shown here is derived from an EMBL/GenBank/DDBJ whole genome shotgun (WGS) entry which is preliminary data.</text>
</comment>
<dbReference type="InterPro" id="IPR009057">
    <property type="entry name" value="Homeodomain-like_sf"/>
</dbReference>
<dbReference type="SMART" id="SM00717">
    <property type="entry name" value="SANT"/>
    <property type="match status" value="2"/>
</dbReference>
<feature type="compositionally biased region" description="Acidic residues" evidence="2">
    <location>
        <begin position="365"/>
        <end position="377"/>
    </location>
</feature>
<dbReference type="Pfam" id="PF00249">
    <property type="entry name" value="Myb_DNA-binding"/>
    <property type="match status" value="2"/>
</dbReference>
<feature type="region of interest" description="Disordered" evidence="2">
    <location>
        <begin position="738"/>
        <end position="772"/>
    </location>
</feature>
<accession>A0A9P6DR40</accession>
<gene>
    <name evidence="4" type="ORF">BS47DRAFT_1488549</name>
</gene>
<organism evidence="4 5">
    <name type="scientific">Hydnum rufescens UP504</name>
    <dbReference type="NCBI Taxonomy" id="1448309"/>
    <lineage>
        <taxon>Eukaryota</taxon>
        <taxon>Fungi</taxon>
        <taxon>Dikarya</taxon>
        <taxon>Basidiomycota</taxon>
        <taxon>Agaricomycotina</taxon>
        <taxon>Agaricomycetes</taxon>
        <taxon>Cantharellales</taxon>
        <taxon>Hydnaceae</taxon>
        <taxon>Hydnum</taxon>
    </lineage>
</organism>
<dbReference type="PANTHER" id="PTHR46734">
    <property type="entry name" value="TELOMERIC REPEAT-BINDING FACTOR 1 TERF1"/>
    <property type="match status" value="1"/>
</dbReference>
<dbReference type="PROSITE" id="PS50090">
    <property type="entry name" value="MYB_LIKE"/>
    <property type="match status" value="2"/>
</dbReference>
<protein>
    <recommendedName>
        <fullName evidence="3">Myb-like domain-containing protein</fullName>
    </recommendedName>
</protein>
<dbReference type="Gene3D" id="1.10.246.220">
    <property type="match status" value="1"/>
</dbReference>
<dbReference type="InterPro" id="IPR001005">
    <property type="entry name" value="SANT/Myb"/>
</dbReference>
<evidence type="ECO:0000313" key="4">
    <source>
        <dbReference type="EMBL" id="KAF9508059.1"/>
    </source>
</evidence>
<feature type="compositionally biased region" description="Low complexity" evidence="2">
    <location>
        <begin position="43"/>
        <end position="62"/>
    </location>
</feature>
<proteinExistence type="predicted"/>
<feature type="region of interest" description="Disordered" evidence="2">
    <location>
        <begin position="29"/>
        <end position="89"/>
    </location>
</feature>
<feature type="compositionally biased region" description="Polar residues" evidence="2">
    <location>
        <begin position="69"/>
        <end position="88"/>
    </location>
</feature>
<evidence type="ECO:0000259" key="3">
    <source>
        <dbReference type="PROSITE" id="PS50090"/>
    </source>
</evidence>
<sequence>MDSNGLCQTTGVAQSINLHQVVDKADPLQPIIPDGAVTSTPETTLQDSTSQSSSTLMPSTPSKLKQRRVSTSALPTIANGESGSTHPLNWTFRDEMGISSRISSSAALPVRGNDRRESSGGTKKAKPRRGMSSEINAATALAPPDPPRNPVAKRPRRNMWTEAETKALVDGCNEHGVGNWKAILDDHRFEFQDRSPVDLKDRFRVSFPEAYRKHYPNAKTHLSKRVTPVTDSSPLFEKTRPNKRRPFSAEEDEALQKGYEKHGPVWATIVKDPIFQSRRSTDLRDRFRNAFPDLYAKAGYKPRQKVKKTVSEPSTPAEDTPAASQQPLIERKLRQMSDAMSRPILRVIRGSKSQRSVDENAPCSDSDESSNGGDDEFDRTTSVPPMSNGTTMALSPKHATALSVGPLEAGSSQALLVDSEKKPLPSALESGNSSQARLGSQGGHSLPDEPYWLSTPTSPSSSEYLFSASSPARIGNSAWGPSWLSPNPRLDGHGPFKDSSLSWPSIPEYGVFDRYDLYSGIPVGHDFASDAGNRHSHSHLDPAGAFPGFTHHHYAGDLISGAGVLPGQDFEYLSTTSGTSYLDVGQLSIQGVEDSGETFGIEDALTLNDQSVFSAERPRTAEPGTLRPFGHSELSQSRRRSTPMSPSNALQFDPMQLYPLARSQNAEQNSITRLTGPFASLTESDRSSPMATITPLHTIHPTVPVDSFPMSSLSSPQARTAPVSFASFSSFSASSSRLQHAFDPASPHNRTQAPNHHHRSSSQPPQEHRQVMQRSASLYDYIGFDDMDVQGPVPQSQPASLAPTYVEPLSTAALDLHYGVHTGSPVYRAPGSTTRSDANNSTPTSNIFRGGPFSSIPAFSAQLMMNASAGGSRAPKHLRGQSFTVSPAQLSDVGGAVGYKKRKRASWDGRPA</sequence>
<evidence type="ECO:0000313" key="5">
    <source>
        <dbReference type="Proteomes" id="UP000886523"/>
    </source>
</evidence>
<feature type="region of interest" description="Disordered" evidence="2">
    <location>
        <begin position="422"/>
        <end position="449"/>
    </location>
</feature>
<dbReference type="Gene3D" id="1.10.10.60">
    <property type="entry name" value="Homeodomain-like"/>
    <property type="match status" value="1"/>
</dbReference>
<feature type="compositionally biased region" description="Polar residues" evidence="2">
    <location>
        <begin position="429"/>
        <end position="438"/>
    </location>
</feature>
<keyword evidence="5" id="KW-1185">Reference proteome</keyword>
<feature type="region of interest" description="Disordered" evidence="2">
    <location>
        <begin position="103"/>
        <end position="153"/>
    </location>
</feature>
<feature type="region of interest" description="Disordered" evidence="2">
    <location>
        <begin position="302"/>
        <end position="327"/>
    </location>
</feature>
<dbReference type="PANTHER" id="PTHR46734:SF1">
    <property type="entry name" value="TELOMERIC REPEAT-BINDING FACTOR 1"/>
    <property type="match status" value="1"/>
</dbReference>
<name>A0A9P6DR40_9AGAM</name>
<dbReference type="EMBL" id="MU129066">
    <property type="protein sequence ID" value="KAF9508059.1"/>
    <property type="molecule type" value="Genomic_DNA"/>
</dbReference>
<evidence type="ECO:0000256" key="1">
    <source>
        <dbReference type="ARBA" id="ARBA00023242"/>
    </source>
</evidence>
<dbReference type="InterPro" id="IPR052450">
    <property type="entry name" value="TRBD-Containing_Protein"/>
</dbReference>
<dbReference type="SUPFAM" id="SSF46689">
    <property type="entry name" value="Homeodomain-like"/>
    <property type="match status" value="2"/>
</dbReference>
<feature type="domain" description="Myb-like" evidence="3">
    <location>
        <begin position="239"/>
        <end position="291"/>
    </location>
</feature>
<reference evidence="4" key="1">
    <citation type="journal article" date="2020" name="Nat. Commun.">
        <title>Large-scale genome sequencing of mycorrhizal fungi provides insights into the early evolution of symbiotic traits.</title>
        <authorList>
            <person name="Miyauchi S."/>
            <person name="Kiss E."/>
            <person name="Kuo A."/>
            <person name="Drula E."/>
            <person name="Kohler A."/>
            <person name="Sanchez-Garcia M."/>
            <person name="Morin E."/>
            <person name="Andreopoulos B."/>
            <person name="Barry K.W."/>
            <person name="Bonito G."/>
            <person name="Buee M."/>
            <person name="Carver A."/>
            <person name="Chen C."/>
            <person name="Cichocki N."/>
            <person name="Clum A."/>
            <person name="Culley D."/>
            <person name="Crous P.W."/>
            <person name="Fauchery L."/>
            <person name="Girlanda M."/>
            <person name="Hayes R.D."/>
            <person name="Keri Z."/>
            <person name="LaButti K."/>
            <person name="Lipzen A."/>
            <person name="Lombard V."/>
            <person name="Magnuson J."/>
            <person name="Maillard F."/>
            <person name="Murat C."/>
            <person name="Nolan M."/>
            <person name="Ohm R.A."/>
            <person name="Pangilinan J."/>
            <person name="Pereira M.F."/>
            <person name="Perotto S."/>
            <person name="Peter M."/>
            <person name="Pfister S."/>
            <person name="Riley R."/>
            <person name="Sitrit Y."/>
            <person name="Stielow J.B."/>
            <person name="Szollosi G."/>
            <person name="Zifcakova L."/>
            <person name="Stursova M."/>
            <person name="Spatafora J.W."/>
            <person name="Tedersoo L."/>
            <person name="Vaario L.M."/>
            <person name="Yamada A."/>
            <person name="Yan M."/>
            <person name="Wang P."/>
            <person name="Xu J."/>
            <person name="Bruns T."/>
            <person name="Baldrian P."/>
            <person name="Vilgalys R."/>
            <person name="Dunand C."/>
            <person name="Henrissat B."/>
            <person name="Grigoriev I.V."/>
            <person name="Hibbett D."/>
            <person name="Nagy L.G."/>
            <person name="Martin F.M."/>
        </authorList>
    </citation>
    <scope>NUCLEOTIDE SEQUENCE</scope>
    <source>
        <strain evidence="4">UP504</strain>
    </source>
</reference>
<feature type="domain" description="Myb-like" evidence="3">
    <location>
        <begin position="152"/>
        <end position="207"/>
    </location>
</feature>
<feature type="compositionally biased region" description="Polar residues" evidence="2">
    <location>
        <begin position="380"/>
        <end position="393"/>
    </location>
</feature>
<feature type="compositionally biased region" description="Polar residues" evidence="2">
    <location>
        <begin position="831"/>
        <end position="847"/>
    </location>
</feature>
<feature type="region of interest" description="Disordered" evidence="2">
    <location>
        <begin position="617"/>
        <end position="651"/>
    </location>
</feature>
<feature type="region of interest" description="Disordered" evidence="2">
    <location>
        <begin position="829"/>
        <end position="849"/>
    </location>
</feature>
<dbReference type="Proteomes" id="UP000886523">
    <property type="component" value="Unassembled WGS sequence"/>
</dbReference>
<feature type="region of interest" description="Disordered" evidence="2">
    <location>
        <begin position="348"/>
        <end position="393"/>
    </location>
</feature>
<evidence type="ECO:0000256" key="2">
    <source>
        <dbReference type="SAM" id="MobiDB-lite"/>
    </source>
</evidence>
<dbReference type="AlphaFoldDB" id="A0A9P6DR40"/>
<keyword evidence="1" id="KW-0539">Nucleus</keyword>
<dbReference type="OrthoDB" id="608866at2759"/>
<dbReference type="CDD" id="cd11660">
    <property type="entry name" value="SANT_TRF"/>
    <property type="match status" value="2"/>
</dbReference>